<dbReference type="InterPro" id="IPR036869">
    <property type="entry name" value="J_dom_sf"/>
</dbReference>
<dbReference type="InterPro" id="IPR001623">
    <property type="entry name" value="DnaJ_domain"/>
</dbReference>
<dbReference type="GO" id="GO:0051087">
    <property type="term" value="F:protein-folding chaperone binding"/>
    <property type="evidence" value="ECO:0007669"/>
    <property type="project" value="TreeGrafter"/>
</dbReference>
<dbReference type="InterPro" id="IPR008971">
    <property type="entry name" value="HSP40/DnaJ_pept-bd"/>
</dbReference>
<dbReference type="PRINTS" id="PR00625">
    <property type="entry name" value="JDOMAIN"/>
</dbReference>
<dbReference type="SUPFAM" id="SSF49493">
    <property type="entry name" value="HSP40/DnaJ peptide-binding domain"/>
    <property type="match status" value="1"/>
</dbReference>
<protein>
    <recommendedName>
        <fullName evidence="3">J domain-containing protein</fullName>
    </recommendedName>
</protein>
<feature type="region of interest" description="Disordered" evidence="2">
    <location>
        <begin position="64"/>
        <end position="316"/>
    </location>
</feature>
<evidence type="ECO:0000256" key="1">
    <source>
        <dbReference type="ARBA" id="ARBA00023186"/>
    </source>
</evidence>
<dbReference type="AlphaFoldDB" id="A0A0C9SRZ1"/>
<feature type="compositionally biased region" description="Basic and acidic residues" evidence="2">
    <location>
        <begin position="157"/>
        <end position="182"/>
    </location>
</feature>
<organism evidence="4 5">
    <name type="scientific">Plicaturopsis crispa FD-325 SS-3</name>
    <dbReference type="NCBI Taxonomy" id="944288"/>
    <lineage>
        <taxon>Eukaryota</taxon>
        <taxon>Fungi</taxon>
        <taxon>Dikarya</taxon>
        <taxon>Basidiomycota</taxon>
        <taxon>Agaricomycotina</taxon>
        <taxon>Agaricomycetes</taxon>
        <taxon>Agaricomycetidae</taxon>
        <taxon>Amylocorticiales</taxon>
        <taxon>Amylocorticiaceae</taxon>
        <taxon>Plicatura</taxon>
        <taxon>Plicaturopsis crispa</taxon>
    </lineage>
</organism>
<reference evidence="4 5" key="1">
    <citation type="submission" date="2014-06" db="EMBL/GenBank/DDBJ databases">
        <title>Evolutionary Origins and Diversification of the Mycorrhizal Mutualists.</title>
        <authorList>
            <consortium name="DOE Joint Genome Institute"/>
            <consortium name="Mycorrhizal Genomics Consortium"/>
            <person name="Kohler A."/>
            <person name="Kuo A."/>
            <person name="Nagy L.G."/>
            <person name="Floudas D."/>
            <person name="Copeland A."/>
            <person name="Barry K.W."/>
            <person name="Cichocki N."/>
            <person name="Veneault-Fourrey C."/>
            <person name="LaButti K."/>
            <person name="Lindquist E.A."/>
            <person name="Lipzen A."/>
            <person name="Lundell T."/>
            <person name="Morin E."/>
            <person name="Murat C."/>
            <person name="Riley R."/>
            <person name="Ohm R."/>
            <person name="Sun H."/>
            <person name="Tunlid A."/>
            <person name="Henrissat B."/>
            <person name="Grigoriev I.V."/>
            <person name="Hibbett D.S."/>
            <person name="Martin F."/>
        </authorList>
    </citation>
    <scope>NUCLEOTIDE SEQUENCE [LARGE SCALE GENOMIC DNA]</scope>
    <source>
        <strain evidence="4 5">FD-325 SS-3</strain>
    </source>
</reference>
<accession>A0A0C9SRZ1</accession>
<dbReference type="EMBL" id="KN832568">
    <property type="protein sequence ID" value="KII85137.1"/>
    <property type="molecule type" value="Genomic_DNA"/>
</dbReference>
<dbReference type="PANTHER" id="PTHR24078:SF553">
    <property type="entry name" value="DNAJ HOMOLOG SUBFAMILY B MEMBER 5"/>
    <property type="match status" value="1"/>
</dbReference>
<gene>
    <name evidence="4" type="ORF">PLICRDRAFT_57072</name>
</gene>
<dbReference type="GO" id="GO:0006457">
    <property type="term" value="P:protein folding"/>
    <property type="evidence" value="ECO:0007669"/>
    <property type="project" value="InterPro"/>
</dbReference>
<dbReference type="CDD" id="cd06257">
    <property type="entry name" value="DnaJ"/>
    <property type="match status" value="1"/>
</dbReference>
<dbReference type="InterPro" id="IPR002939">
    <property type="entry name" value="DnaJ_C"/>
</dbReference>
<sequence length="496" mass="55095">MPSTGRRAECYRVLGLSNAATQDDIRVAYKKLALKWHPDRHIDDKEHASEKFIEVHDAYRELTDKIEHRKEKHDSKESKGNDESSSSPPSTPPSSTSSSSSRDSTDSCAGSTSRSPPPSPKPSTTTFASDSQNSSSSSSSRSSKRHSSPSRPAPEGEVEKPDSKHTKDKDHSPKSHHTEPHASGHHSTSTHVHHGKHVHANSAGTPHSKPASDKAHVHKHGHVDTHPPCKSAAARFSDQTRADSPRPRGFINRLRKRPRQSSVCQERPTKPASTHHKSEHHHKAEHHHKSHHEHDAASVDTENPGPLHPVRNPRGDDTEWMFPLKLTLEELYNGTHYTFDITRQLLSGETKEVRLELEVPPGCQTGTKIRCPKVGNECKDGSAQDVVFVVEEISHKRFSRVKNDLVMDVSLPWVESLNDVDGELCIEGIDGREYQASIRYSTDRVTTGKFRVVGGGMPFRKGGKVVGRGDLVVTWNLVITPSSKTMPHKKGLHFRH</sequence>
<dbReference type="PANTHER" id="PTHR24078">
    <property type="entry name" value="DNAJ HOMOLOG SUBFAMILY C MEMBER"/>
    <property type="match status" value="1"/>
</dbReference>
<dbReference type="Pfam" id="PF00226">
    <property type="entry name" value="DnaJ"/>
    <property type="match status" value="1"/>
</dbReference>
<dbReference type="HOGENOM" id="CLU_031313_0_0_1"/>
<feature type="compositionally biased region" description="Basic residues" evidence="2">
    <location>
        <begin position="273"/>
        <end position="291"/>
    </location>
</feature>
<dbReference type="GO" id="GO:0051082">
    <property type="term" value="F:unfolded protein binding"/>
    <property type="evidence" value="ECO:0007669"/>
    <property type="project" value="InterPro"/>
</dbReference>
<evidence type="ECO:0000313" key="4">
    <source>
        <dbReference type="EMBL" id="KII85137.1"/>
    </source>
</evidence>
<dbReference type="Proteomes" id="UP000053263">
    <property type="component" value="Unassembled WGS sequence"/>
</dbReference>
<dbReference type="CDD" id="cd10747">
    <property type="entry name" value="DnaJ_C"/>
    <property type="match status" value="1"/>
</dbReference>
<dbReference type="InterPro" id="IPR051339">
    <property type="entry name" value="DnaJ_subfamily_B"/>
</dbReference>
<feature type="compositionally biased region" description="Basic and acidic residues" evidence="2">
    <location>
        <begin position="64"/>
        <end position="82"/>
    </location>
</feature>
<dbReference type="GO" id="GO:0005829">
    <property type="term" value="C:cytosol"/>
    <property type="evidence" value="ECO:0007669"/>
    <property type="project" value="TreeGrafter"/>
</dbReference>
<dbReference type="PROSITE" id="PS50076">
    <property type="entry name" value="DNAJ_2"/>
    <property type="match status" value="1"/>
</dbReference>
<dbReference type="Pfam" id="PF01556">
    <property type="entry name" value="DnaJ_C"/>
    <property type="match status" value="1"/>
</dbReference>
<evidence type="ECO:0000313" key="5">
    <source>
        <dbReference type="Proteomes" id="UP000053263"/>
    </source>
</evidence>
<feature type="compositionally biased region" description="Low complexity" evidence="2">
    <location>
        <begin position="122"/>
        <end position="141"/>
    </location>
</feature>
<dbReference type="OrthoDB" id="10250354at2759"/>
<dbReference type="SUPFAM" id="SSF46565">
    <property type="entry name" value="Chaperone J-domain"/>
    <property type="match status" value="1"/>
</dbReference>
<keyword evidence="1" id="KW-0143">Chaperone</keyword>
<proteinExistence type="predicted"/>
<keyword evidence="5" id="KW-1185">Reference proteome</keyword>
<name>A0A0C9SRZ1_PLICR</name>
<dbReference type="Gene3D" id="1.10.287.110">
    <property type="entry name" value="DnaJ domain"/>
    <property type="match status" value="1"/>
</dbReference>
<feature type="domain" description="J" evidence="3">
    <location>
        <begin position="9"/>
        <end position="77"/>
    </location>
</feature>
<evidence type="ECO:0000259" key="3">
    <source>
        <dbReference type="PROSITE" id="PS50076"/>
    </source>
</evidence>
<dbReference type="SMART" id="SM00271">
    <property type="entry name" value="DnaJ"/>
    <property type="match status" value="1"/>
</dbReference>
<feature type="compositionally biased region" description="Low complexity" evidence="2">
    <location>
        <begin position="84"/>
        <end position="102"/>
    </location>
</feature>
<dbReference type="Gene3D" id="2.60.260.20">
    <property type="entry name" value="Urease metallochaperone UreE, N-terminal domain"/>
    <property type="match status" value="2"/>
</dbReference>
<dbReference type="GO" id="GO:0006413">
    <property type="term" value="P:translational initiation"/>
    <property type="evidence" value="ECO:0007669"/>
    <property type="project" value="TreeGrafter"/>
</dbReference>
<evidence type="ECO:0000256" key="2">
    <source>
        <dbReference type="SAM" id="MobiDB-lite"/>
    </source>
</evidence>